<organism evidence="1 2">
    <name type="scientific">Colletotrichum tanaceti</name>
    <dbReference type="NCBI Taxonomy" id="1306861"/>
    <lineage>
        <taxon>Eukaryota</taxon>
        <taxon>Fungi</taxon>
        <taxon>Dikarya</taxon>
        <taxon>Ascomycota</taxon>
        <taxon>Pezizomycotina</taxon>
        <taxon>Sordariomycetes</taxon>
        <taxon>Hypocreomycetidae</taxon>
        <taxon>Glomerellales</taxon>
        <taxon>Glomerellaceae</taxon>
        <taxon>Colletotrichum</taxon>
        <taxon>Colletotrichum destructivum species complex</taxon>
    </lineage>
</organism>
<reference evidence="1 2" key="1">
    <citation type="journal article" date="2019" name="PLoS ONE">
        <title>Comparative genome analysis indicates high evolutionary potential of pathogenicity genes in Colletotrichum tanaceti.</title>
        <authorList>
            <person name="Lelwala R.V."/>
            <person name="Korhonen P.K."/>
            <person name="Young N.D."/>
            <person name="Scott J.B."/>
            <person name="Ades P.A."/>
            <person name="Gasser R.B."/>
            <person name="Taylor P.W.J."/>
        </authorList>
    </citation>
    <scope>NUCLEOTIDE SEQUENCE [LARGE SCALE GENOMIC DNA]</scope>
    <source>
        <strain evidence="1">BRIP57314</strain>
    </source>
</reference>
<gene>
    <name evidence="1" type="ORF">CTA1_11635</name>
</gene>
<dbReference type="Proteomes" id="UP000310108">
    <property type="component" value="Unassembled WGS sequence"/>
</dbReference>
<name>A0A4U6XSX8_9PEZI</name>
<dbReference type="AlphaFoldDB" id="A0A4U6XSX8"/>
<accession>A0A4U6XSX8</accession>
<proteinExistence type="predicted"/>
<sequence length="76" mass="8641">MAITRIGLIALAGDVKQDEAVARFSNFANECKKTKRLNAWYRDMEYFQTKDVVYKELMKQAAEGKATAFIVVSAEF</sequence>
<evidence type="ECO:0000313" key="1">
    <source>
        <dbReference type="EMBL" id="TKW59045.1"/>
    </source>
</evidence>
<dbReference type="EMBL" id="PJEX01000015">
    <property type="protein sequence ID" value="TKW59045.1"/>
    <property type="molecule type" value="Genomic_DNA"/>
</dbReference>
<evidence type="ECO:0000313" key="2">
    <source>
        <dbReference type="Proteomes" id="UP000310108"/>
    </source>
</evidence>
<protein>
    <submittedName>
        <fullName evidence="1">Uncharacterized protein</fullName>
    </submittedName>
</protein>
<keyword evidence="2" id="KW-1185">Reference proteome</keyword>
<comment type="caution">
    <text evidence="1">The sequence shown here is derived from an EMBL/GenBank/DDBJ whole genome shotgun (WGS) entry which is preliminary data.</text>
</comment>